<dbReference type="GO" id="GO:0005576">
    <property type="term" value="C:extracellular region"/>
    <property type="evidence" value="ECO:0007669"/>
    <property type="project" value="InterPro"/>
</dbReference>
<name>A0A1Y3BIE3_EURMA</name>
<gene>
    <name evidence="9" type="ORF">BLA29_005409</name>
</gene>
<keyword evidence="5" id="KW-0272">Extracellular matrix</keyword>
<protein>
    <recommendedName>
        <fullName evidence="8">Protein Wnt</fullName>
    </recommendedName>
</protein>
<evidence type="ECO:0000256" key="6">
    <source>
        <dbReference type="ARBA" id="ARBA00022687"/>
    </source>
</evidence>
<keyword evidence="6 8" id="KW-0879">Wnt signaling pathway</keyword>
<accession>A0A1Y3BIE3</accession>
<dbReference type="InterPro" id="IPR043158">
    <property type="entry name" value="Wnt_C"/>
</dbReference>
<dbReference type="GO" id="GO:0005102">
    <property type="term" value="F:signaling receptor binding"/>
    <property type="evidence" value="ECO:0007669"/>
    <property type="project" value="InterPro"/>
</dbReference>
<comment type="function">
    <text evidence="8">Ligand for members of the frizzled family of seven transmembrane receptors.</text>
</comment>
<dbReference type="EMBL" id="MUJZ01021968">
    <property type="protein sequence ID" value="OTF79658.1"/>
    <property type="molecule type" value="Genomic_DNA"/>
</dbReference>
<keyword evidence="3 8" id="KW-0217">Developmental protein</keyword>
<evidence type="ECO:0000256" key="5">
    <source>
        <dbReference type="ARBA" id="ARBA00022530"/>
    </source>
</evidence>
<evidence type="ECO:0000256" key="4">
    <source>
        <dbReference type="ARBA" id="ARBA00022525"/>
    </source>
</evidence>
<evidence type="ECO:0000256" key="1">
    <source>
        <dbReference type="ARBA" id="ARBA00004498"/>
    </source>
</evidence>
<evidence type="ECO:0000256" key="2">
    <source>
        <dbReference type="ARBA" id="ARBA00005683"/>
    </source>
</evidence>
<dbReference type="GO" id="GO:0016055">
    <property type="term" value="P:Wnt signaling pathway"/>
    <property type="evidence" value="ECO:0007669"/>
    <property type="project" value="UniProtKB-KW"/>
</dbReference>
<keyword evidence="10" id="KW-1185">Reference proteome</keyword>
<keyword evidence="4" id="KW-0964">Secreted</keyword>
<evidence type="ECO:0000256" key="3">
    <source>
        <dbReference type="ARBA" id="ARBA00022473"/>
    </source>
</evidence>
<evidence type="ECO:0000256" key="8">
    <source>
        <dbReference type="RuleBase" id="RU003500"/>
    </source>
</evidence>
<dbReference type="Gene3D" id="3.30.2460.20">
    <property type="match status" value="1"/>
</dbReference>
<comment type="caution">
    <text evidence="9">The sequence shown here is derived from an EMBL/GenBank/DDBJ whole genome shotgun (WGS) entry which is preliminary data.</text>
</comment>
<organism evidence="9 10">
    <name type="scientific">Euroglyphus maynei</name>
    <name type="common">Mayne's house dust mite</name>
    <dbReference type="NCBI Taxonomy" id="6958"/>
    <lineage>
        <taxon>Eukaryota</taxon>
        <taxon>Metazoa</taxon>
        <taxon>Ecdysozoa</taxon>
        <taxon>Arthropoda</taxon>
        <taxon>Chelicerata</taxon>
        <taxon>Arachnida</taxon>
        <taxon>Acari</taxon>
        <taxon>Acariformes</taxon>
        <taxon>Sarcoptiformes</taxon>
        <taxon>Astigmata</taxon>
        <taxon>Psoroptidia</taxon>
        <taxon>Analgoidea</taxon>
        <taxon>Pyroglyphidae</taxon>
        <taxon>Pyroglyphinae</taxon>
        <taxon>Euroglyphus</taxon>
    </lineage>
</organism>
<dbReference type="Pfam" id="PF00110">
    <property type="entry name" value="wnt"/>
    <property type="match status" value="1"/>
</dbReference>
<dbReference type="InterPro" id="IPR005817">
    <property type="entry name" value="Wnt"/>
</dbReference>
<reference evidence="9 10" key="1">
    <citation type="submission" date="2017-03" db="EMBL/GenBank/DDBJ databases">
        <title>Genome Survey of Euroglyphus maynei.</title>
        <authorList>
            <person name="Arlian L.G."/>
            <person name="Morgan M.S."/>
            <person name="Rider S.D."/>
        </authorList>
    </citation>
    <scope>NUCLEOTIDE SEQUENCE [LARGE SCALE GENOMIC DNA]</scope>
    <source>
        <strain evidence="9">Arlian Lab</strain>
        <tissue evidence="9">Whole body</tissue>
    </source>
</reference>
<evidence type="ECO:0000313" key="9">
    <source>
        <dbReference type="EMBL" id="OTF79658.1"/>
    </source>
</evidence>
<dbReference type="AlphaFoldDB" id="A0A1Y3BIE3"/>
<keyword evidence="7" id="KW-1015">Disulfide bond</keyword>
<proteinExistence type="inferred from homology"/>
<sequence>MNRKRDLIYIRPSINHCQMMKQFNRKNHRLLCMAELNDNNNDTNNDNDWKNQWPPIESCDKLCCNRGYQKRIRLHQHKCQCIFQFCCSIICKSSCSTFTTEYECNDNDNNDNEESGVICNNCNTISK</sequence>
<dbReference type="Proteomes" id="UP000194236">
    <property type="component" value="Unassembled WGS sequence"/>
</dbReference>
<evidence type="ECO:0000256" key="7">
    <source>
        <dbReference type="ARBA" id="ARBA00023157"/>
    </source>
</evidence>
<comment type="similarity">
    <text evidence="2 8">Belongs to the Wnt family.</text>
</comment>
<comment type="subcellular location">
    <subcellularLocation>
        <location evidence="1 8">Secreted</location>
        <location evidence="1 8">Extracellular space</location>
        <location evidence="1 8">Extracellular matrix</location>
    </subcellularLocation>
</comment>
<evidence type="ECO:0000313" key="10">
    <source>
        <dbReference type="Proteomes" id="UP000194236"/>
    </source>
</evidence>